<keyword evidence="1" id="KW-1133">Transmembrane helix</keyword>
<accession>A0A7S4EME7</accession>
<dbReference type="InterPro" id="IPR036770">
    <property type="entry name" value="Ankyrin_rpt-contain_sf"/>
</dbReference>
<protein>
    <submittedName>
        <fullName evidence="2">Uncharacterized protein</fullName>
    </submittedName>
</protein>
<proteinExistence type="predicted"/>
<dbReference type="EMBL" id="HBIX01021778">
    <property type="protein sequence ID" value="CAE0722493.1"/>
    <property type="molecule type" value="Transcribed_RNA"/>
</dbReference>
<dbReference type="InterPro" id="IPR002110">
    <property type="entry name" value="Ankyrin_rpt"/>
</dbReference>
<dbReference type="InterPro" id="IPR012098">
    <property type="entry name" value="SND3_fun"/>
</dbReference>
<name>A0A7S4EME7_9STRA</name>
<dbReference type="PANTHER" id="PTHR28112:SF1">
    <property type="entry name" value="SRP-INDEPENDENT TARGETING PROTEIN 3"/>
    <property type="match status" value="1"/>
</dbReference>
<keyword evidence="1" id="KW-0812">Transmembrane</keyword>
<gene>
    <name evidence="2" type="ORF">PAUS00366_LOCUS15248</name>
</gene>
<dbReference type="Pfam" id="PF10032">
    <property type="entry name" value="Pho88"/>
    <property type="match status" value="1"/>
</dbReference>
<feature type="transmembrane region" description="Helical" evidence="1">
    <location>
        <begin position="41"/>
        <end position="59"/>
    </location>
</feature>
<dbReference type="GO" id="GO:0005739">
    <property type="term" value="C:mitochondrion"/>
    <property type="evidence" value="ECO:0007669"/>
    <property type="project" value="TreeGrafter"/>
</dbReference>
<dbReference type="AlphaFoldDB" id="A0A7S4EME7"/>
<feature type="transmembrane region" description="Helical" evidence="1">
    <location>
        <begin position="107"/>
        <end position="124"/>
    </location>
</feature>
<organism evidence="2">
    <name type="scientific">Pseudo-nitzschia australis</name>
    <dbReference type="NCBI Taxonomy" id="44445"/>
    <lineage>
        <taxon>Eukaryota</taxon>
        <taxon>Sar</taxon>
        <taxon>Stramenopiles</taxon>
        <taxon>Ochrophyta</taxon>
        <taxon>Bacillariophyta</taxon>
        <taxon>Bacillariophyceae</taxon>
        <taxon>Bacillariophycidae</taxon>
        <taxon>Bacillariales</taxon>
        <taxon>Bacillariaceae</taxon>
        <taxon>Pseudo-nitzschia</taxon>
    </lineage>
</organism>
<dbReference type="Gene3D" id="1.25.40.20">
    <property type="entry name" value="Ankyrin repeat-containing domain"/>
    <property type="match status" value="1"/>
</dbReference>
<dbReference type="SMART" id="SM00248">
    <property type="entry name" value="ANK"/>
    <property type="match status" value="3"/>
</dbReference>
<reference evidence="2" key="1">
    <citation type="submission" date="2021-01" db="EMBL/GenBank/DDBJ databases">
        <authorList>
            <person name="Corre E."/>
            <person name="Pelletier E."/>
            <person name="Niang G."/>
            <person name="Scheremetjew M."/>
            <person name="Finn R."/>
            <person name="Kale V."/>
            <person name="Holt S."/>
            <person name="Cochrane G."/>
            <person name="Meng A."/>
            <person name="Brown T."/>
            <person name="Cohen L."/>
        </authorList>
    </citation>
    <scope>NUCLEOTIDE SEQUENCE</scope>
    <source>
        <strain evidence="2">10249 10 AB</strain>
    </source>
</reference>
<evidence type="ECO:0000313" key="2">
    <source>
        <dbReference type="EMBL" id="CAE0722493.1"/>
    </source>
</evidence>
<dbReference type="PANTHER" id="PTHR28112">
    <property type="entry name" value="SRP-INDEPENDENT TARGETING PROTEIN 3"/>
    <property type="match status" value="1"/>
</dbReference>
<dbReference type="GO" id="GO:0005783">
    <property type="term" value="C:endoplasmic reticulum"/>
    <property type="evidence" value="ECO:0007669"/>
    <property type="project" value="InterPro"/>
</dbReference>
<evidence type="ECO:0000256" key="1">
    <source>
        <dbReference type="SAM" id="Phobius"/>
    </source>
</evidence>
<sequence length="358" mass="39021">MDPHGNGPKGGFNKLFVMVPVMLAARKLDADDAQTVQYLRIGYGCMQTLCVLVVLYTYMKASSIKTADGSNVVYVPAPPTPFAGPDPKKKYTIAEYRAHVISTARSLLGSTLFGICMTVGLHIYKGMAMGLAIQTIMGPFNLFENPLVKALFMGKGFRVEDKIFEEKDLSELTDEDQIVDESGAIVSKQQLLLQLSAVKTQASQAVVCEELMLDTWDNNTSDISKFVETVTKETCNIRSKANGWTPLMVLSGITCRGTVSAIQKVIDIGGNPSITDKEGWNSLHWAAFHGSLPAAKALCEYDSSLLDAKDKDGKSPLEMARQEDNKDVAKYLEEVTATASAADLSKTKEGDEGVRKRK</sequence>
<dbReference type="SUPFAM" id="SSF48403">
    <property type="entry name" value="Ankyrin repeat"/>
    <property type="match status" value="1"/>
</dbReference>
<keyword evidence="1" id="KW-0472">Membrane</keyword>
<dbReference type="GO" id="GO:0045047">
    <property type="term" value="P:protein targeting to ER"/>
    <property type="evidence" value="ECO:0007669"/>
    <property type="project" value="InterPro"/>
</dbReference>
<dbReference type="Pfam" id="PF12796">
    <property type="entry name" value="Ank_2"/>
    <property type="match status" value="1"/>
</dbReference>